<accession>A0A9N8GZV6</accession>
<evidence type="ECO:0000313" key="1">
    <source>
        <dbReference type="EMBL" id="CAB9496793.1"/>
    </source>
</evidence>
<name>A0A9N8GZV6_9STRA</name>
<dbReference type="EMBL" id="CAICTM010000009">
    <property type="protein sequence ID" value="CAB9496793.1"/>
    <property type="molecule type" value="Genomic_DNA"/>
</dbReference>
<dbReference type="OrthoDB" id="38519at2759"/>
<comment type="caution">
    <text evidence="1">The sequence shown here is derived from an EMBL/GenBank/DDBJ whole genome shotgun (WGS) entry which is preliminary data.</text>
</comment>
<proteinExistence type="predicted"/>
<evidence type="ECO:0000313" key="2">
    <source>
        <dbReference type="Proteomes" id="UP001153069"/>
    </source>
</evidence>
<sequence>MVQIKWSNRFRTGRFGNRNRSCKITVDGTDCPINQPTPFCKSWFSHKFEGPGLRYEVGVCIQTGDIVWINGPFRCGAWPDLKIFKRDLVHQLAPHEFVEADGGYLHPRVRTPNKFVSWSDKRAKDDARHRHEGINSMLKSFGVLNFWFRHDLWLHKHCFGACAVVTQLGIDDGSIHPWQVRY</sequence>
<gene>
    <name evidence="1" type="ORF">SEMRO_9_G007590.1</name>
</gene>
<keyword evidence="2" id="KW-1185">Reference proteome</keyword>
<dbReference type="Proteomes" id="UP001153069">
    <property type="component" value="Unassembled WGS sequence"/>
</dbReference>
<organism evidence="1 2">
    <name type="scientific">Seminavis robusta</name>
    <dbReference type="NCBI Taxonomy" id="568900"/>
    <lineage>
        <taxon>Eukaryota</taxon>
        <taxon>Sar</taxon>
        <taxon>Stramenopiles</taxon>
        <taxon>Ochrophyta</taxon>
        <taxon>Bacillariophyta</taxon>
        <taxon>Bacillariophyceae</taxon>
        <taxon>Bacillariophycidae</taxon>
        <taxon>Naviculales</taxon>
        <taxon>Naviculaceae</taxon>
        <taxon>Seminavis</taxon>
    </lineage>
</organism>
<dbReference type="AlphaFoldDB" id="A0A9N8GZV6"/>
<protein>
    <recommendedName>
        <fullName evidence="3">DDE Tnp4 domain-containing protein</fullName>
    </recommendedName>
</protein>
<evidence type="ECO:0008006" key="3">
    <source>
        <dbReference type="Google" id="ProtNLM"/>
    </source>
</evidence>
<reference evidence="1" key="1">
    <citation type="submission" date="2020-06" db="EMBL/GenBank/DDBJ databases">
        <authorList>
            <consortium name="Plant Systems Biology data submission"/>
        </authorList>
    </citation>
    <scope>NUCLEOTIDE SEQUENCE</scope>
    <source>
        <strain evidence="1">D6</strain>
    </source>
</reference>